<organism evidence="1">
    <name type="scientific">Arundo donax</name>
    <name type="common">Giant reed</name>
    <name type="synonym">Donax arundinaceus</name>
    <dbReference type="NCBI Taxonomy" id="35708"/>
    <lineage>
        <taxon>Eukaryota</taxon>
        <taxon>Viridiplantae</taxon>
        <taxon>Streptophyta</taxon>
        <taxon>Embryophyta</taxon>
        <taxon>Tracheophyta</taxon>
        <taxon>Spermatophyta</taxon>
        <taxon>Magnoliopsida</taxon>
        <taxon>Liliopsida</taxon>
        <taxon>Poales</taxon>
        <taxon>Poaceae</taxon>
        <taxon>PACMAD clade</taxon>
        <taxon>Arundinoideae</taxon>
        <taxon>Arundineae</taxon>
        <taxon>Arundo</taxon>
    </lineage>
</organism>
<reference evidence="1" key="2">
    <citation type="journal article" date="2015" name="Data Brief">
        <title>Shoot transcriptome of the giant reed, Arundo donax.</title>
        <authorList>
            <person name="Barrero R.A."/>
            <person name="Guerrero F.D."/>
            <person name="Moolhuijzen P."/>
            <person name="Goolsby J.A."/>
            <person name="Tidwell J."/>
            <person name="Bellgard S.E."/>
            <person name="Bellgard M.I."/>
        </authorList>
    </citation>
    <scope>NUCLEOTIDE SEQUENCE</scope>
    <source>
        <tissue evidence="1">Shoot tissue taken approximately 20 cm above the soil surface</tissue>
    </source>
</reference>
<protein>
    <submittedName>
        <fullName evidence="1">Uncharacterized protein</fullName>
    </submittedName>
</protein>
<proteinExistence type="predicted"/>
<evidence type="ECO:0000313" key="1">
    <source>
        <dbReference type="EMBL" id="JAE31575.1"/>
    </source>
</evidence>
<accession>A0A0A9H2X0</accession>
<dbReference type="AlphaFoldDB" id="A0A0A9H2X0"/>
<sequence>MVDCISCKLVRQNRWKIKIKNPTFIFFFESKEICSLSFIHASLIQH</sequence>
<dbReference type="EMBL" id="GBRH01166321">
    <property type="protein sequence ID" value="JAE31575.1"/>
    <property type="molecule type" value="Transcribed_RNA"/>
</dbReference>
<name>A0A0A9H2X0_ARUDO</name>
<reference evidence="1" key="1">
    <citation type="submission" date="2014-09" db="EMBL/GenBank/DDBJ databases">
        <authorList>
            <person name="Magalhaes I.L.F."/>
            <person name="Oliveira U."/>
            <person name="Santos F.R."/>
            <person name="Vidigal T.H.D.A."/>
            <person name="Brescovit A.D."/>
            <person name="Santos A.J."/>
        </authorList>
    </citation>
    <scope>NUCLEOTIDE SEQUENCE</scope>
    <source>
        <tissue evidence="1">Shoot tissue taken approximately 20 cm above the soil surface</tissue>
    </source>
</reference>